<organism evidence="2 3">
    <name type="scientific">Acorus calamus</name>
    <name type="common">Sweet flag</name>
    <dbReference type="NCBI Taxonomy" id="4465"/>
    <lineage>
        <taxon>Eukaryota</taxon>
        <taxon>Viridiplantae</taxon>
        <taxon>Streptophyta</taxon>
        <taxon>Embryophyta</taxon>
        <taxon>Tracheophyta</taxon>
        <taxon>Spermatophyta</taxon>
        <taxon>Magnoliopsida</taxon>
        <taxon>Liliopsida</taxon>
        <taxon>Acoraceae</taxon>
        <taxon>Acorus</taxon>
    </lineage>
</organism>
<evidence type="ECO:0000256" key="1">
    <source>
        <dbReference type="SAM" id="MobiDB-lite"/>
    </source>
</evidence>
<reference evidence="2" key="2">
    <citation type="submission" date="2023-06" db="EMBL/GenBank/DDBJ databases">
        <authorList>
            <person name="Ma L."/>
            <person name="Liu K.-W."/>
            <person name="Li Z."/>
            <person name="Hsiao Y.-Y."/>
            <person name="Qi Y."/>
            <person name="Fu T."/>
            <person name="Tang G."/>
            <person name="Zhang D."/>
            <person name="Sun W.-H."/>
            <person name="Liu D.-K."/>
            <person name="Li Y."/>
            <person name="Chen G.-Z."/>
            <person name="Liu X.-D."/>
            <person name="Liao X.-Y."/>
            <person name="Jiang Y.-T."/>
            <person name="Yu X."/>
            <person name="Hao Y."/>
            <person name="Huang J."/>
            <person name="Zhao X.-W."/>
            <person name="Ke S."/>
            <person name="Chen Y.-Y."/>
            <person name="Wu W.-L."/>
            <person name="Hsu J.-L."/>
            <person name="Lin Y.-F."/>
            <person name="Huang M.-D."/>
            <person name="Li C.-Y."/>
            <person name="Huang L."/>
            <person name="Wang Z.-W."/>
            <person name="Zhao X."/>
            <person name="Zhong W.-Y."/>
            <person name="Peng D.-H."/>
            <person name="Ahmad S."/>
            <person name="Lan S."/>
            <person name="Zhang J.-S."/>
            <person name="Tsai W.-C."/>
            <person name="Van De Peer Y."/>
            <person name="Liu Z.-J."/>
        </authorList>
    </citation>
    <scope>NUCLEOTIDE SEQUENCE</scope>
    <source>
        <strain evidence="2">CP</strain>
        <tissue evidence="2">Leaves</tissue>
    </source>
</reference>
<reference evidence="2" key="1">
    <citation type="journal article" date="2023" name="Nat. Commun.">
        <title>Diploid and tetraploid genomes of Acorus and the evolution of monocots.</title>
        <authorList>
            <person name="Ma L."/>
            <person name="Liu K.W."/>
            <person name="Li Z."/>
            <person name="Hsiao Y.Y."/>
            <person name="Qi Y."/>
            <person name="Fu T."/>
            <person name="Tang G.D."/>
            <person name="Zhang D."/>
            <person name="Sun W.H."/>
            <person name="Liu D.K."/>
            <person name="Li Y."/>
            <person name="Chen G.Z."/>
            <person name="Liu X.D."/>
            <person name="Liao X.Y."/>
            <person name="Jiang Y.T."/>
            <person name="Yu X."/>
            <person name="Hao Y."/>
            <person name="Huang J."/>
            <person name="Zhao X.W."/>
            <person name="Ke S."/>
            <person name="Chen Y.Y."/>
            <person name="Wu W.L."/>
            <person name="Hsu J.L."/>
            <person name="Lin Y.F."/>
            <person name="Huang M.D."/>
            <person name="Li C.Y."/>
            <person name="Huang L."/>
            <person name="Wang Z.W."/>
            <person name="Zhao X."/>
            <person name="Zhong W.Y."/>
            <person name="Peng D.H."/>
            <person name="Ahmad S."/>
            <person name="Lan S."/>
            <person name="Zhang J.S."/>
            <person name="Tsai W.C."/>
            <person name="Van de Peer Y."/>
            <person name="Liu Z.J."/>
        </authorList>
    </citation>
    <scope>NUCLEOTIDE SEQUENCE</scope>
    <source>
        <strain evidence="2">CP</strain>
    </source>
</reference>
<evidence type="ECO:0000313" key="3">
    <source>
        <dbReference type="Proteomes" id="UP001180020"/>
    </source>
</evidence>
<gene>
    <name evidence="2" type="ORF">QJS10_CPB22g00192</name>
</gene>
<evidence type="ECO:0000313" key="2">
    <source>
        <dbReference type="EMBL" id="KAK1282727.1"/>
    </source>
</evidence>
<feature type="compositionally biased region" description="Polar residues" evidence="1">
    <location>
        <begin position="1"/>
        <end position="10"/>
    </location>
</feature>
<accession>A0AAV9C2R8</accession>
<proteinExistence type="predicted"/>
<sequence>MIPANLTQPANPNPPFTVGVGGGGGGTPPGAADASAVQRLKTNKSAEQLVLAIINPDLREKAIHDLSLILPLCNK</sequence>
<comment type="caution">
    <text evidence="2">The sequence shown here is derived from an EMBL/GenBank/DDBJ whole genome shotgun (WGS) entry which is preliminary data.</text>
</comment>
<protein>
    <submittedName>
        <fullName evidence="2">Uncharacterized protein</fullName>
    </submittedName>
</protein>
<dbReference type="EMBL" id="JAUJYO010000022">
    <property type="protein sequence ID" value="KAK1282727.1"/>
    <property type="molecule type" value="Genomic_DNA"/>
</dbReference>
<feature type="region of interest" description="Disordered" evidence="1">
    <location>
        <begin position="1"/>
        <end position="35"/>
    </location>
</feature>
<keyword evidence="3" id="KW-1185">Reference proteome</keyword>
<feature type="compositionally biased region" description="Gly residues" evidence="1">
    <location>
        <begin position="19"/>
        <end position="28"/>
    </location>
</feature>
<dbReference type="Proteomes" id="UP001180020">
    <property type="component" value="Unassembled WGS sequence"/>
</dbReference>
<name>A0AAV9C2R8_ACOCL</name>
<dbReference type="AlphaFoldDB" id="A0AAV9C2R8"/>